<protein>
    <submittedName>
        <fullName evidence="5">Smr-domain-containing protein</fullName>
    </submittedName>
</protein>
<keyword evidence="6" id="KW-1185">Reference proteome</keyword>
<dbReference type="AlphaFoldDB" id="A0A9Q5I5Q0"/>
<accession>A0A9Q5I5Q0</accession>
<evidence type="ECO:0000259" key="4">
    <source>
        <dbReference type="PROSITE" id="PS50828"/>
    </source>
</evidence>
<feature type="compositionally biased region" description="Basic and acidic residues" evidence="1">
    <location>
        <begin position="113"/>
        <end position="124"/>
    </location>
</feature>
<dbReference type="InterPro" id="IPR036063">
    <property type="entry name" value="Smr_dom_sf"/>
</dbReference>
<feature type="region of interest" description="Disordered" evidence="1">
    <location>
        <begin position="473"/>
        <end position="497"/>
    </location>
</feature>
<dbReference type="InterPro" id="IPR001623">
    <property type="entry name" value="DnaJ_domain"/>
</dbReference>
<dbReference type="PROSITE" id="PS50076">
    <property type="entry name" value="DNAJ_2"/>
    <property type="match status" value="1"/>
</dbReference>
<dbReference type="PROSITE" id="PS50828">
    <property type="entry name" value="SMR"/>
    <property type="match status" value="1"/>
</dbReference>
<evidence type="ECO:0000256" key="2">
    <source>
        <dbReference type="SAM" id="Phobius"/>
    </source>
</evidence>
<reference evidence="5" key="1">
    <citation type="submission" date="2016-06" db="EMBL/GenBank/DDBJ databases">
        <title>Draft Genome sequence of the fungus Inonotus baumii.</title>
        <authorList>
            <person name="Zhu H."/>
            <person name="Lin W."/>
        </authorList>
    </citation>
    <scope>NUCLEOTIDE SEQUENCE</scope>
    <source>
        <strain evidence="5">821</strain>
    </source>
</reference>
<name>A0A9Q5I5Q0_SANBA</name>
<feature type="region of interest" description="Disordered" evidence="1">
    <location>
        <begin position="19"/>
        <end position="73"/>
    </location>
</feature>
<keyword evidence="2" id="KW-0472">Membrane</keyword>
<evidence type="ECO:0000313" key="6">
    <source>
        <dbReference type="Proteomes" id="UP000757232"/>
    </source>
</evidence>
<dbReference type="EMBL" id="LNZH02000044">
    <property type="protein sequence ID" value="OCB92001.1"/>
    <property type="molecule type" value="Genomic_DNA"/>
</dbReference>
<dbReference type="CDD" id="cd06257">
    <property type="entry name" value="DnaJ"/>
    <property type="match status" value="1"/>
</dbReference>
<feature type="transmembrane region" description="Helical" evidence="2">
    <location>
        <begin position="435"/>
        <end position="454"/>
    </location>
</feature>
<dbReference type="Proteomes" id="UP000757232">
    <property type="component" value="Unassembled WGS sequence"/>
</dbReference>
<feature type="compositionally biased region" description="Low complexity" evidence="1">
    <location>
        <begin position="30"/>
        <end position="39"/>
    </location>
</feature>
<comment type="caution">
    <text evidence="5">The sequence shown here is derived from an EMBL/GenBank/DDBJ whole genome shotgun (WGS) entry which is preliminary data.</text>
</comment>
<dbReference type="SMART" id="SM00271">
    <property type="entry name" value="DnaJ"/>
    <property type="match status" value="1"/>
</dbReference>
<sequence length="497" mass="56871">MSFFESLFRFLVKAICGPSKPQDEGRPPYHHQQQQQHQQEPYVGQQNGQPVSYPPHHQQQQQQHGKPFHHNDYLANAQDPHYLSLRKDVEDLDEEMDRVFSASREAYQSGDGARAKELSDEGKKMKARQERLNREAAEWIFEKNNAGREPGEIDLHGLRADEAVERTDRFILDCRQKGITDLRLIVGKGNHSQNHHAVLKPRIEELMRKHNVVAEIDPDNSGVLLVHLDSGAPTRGRAIDPDEITRRLGDEDKGCDDPARIGLDLSCFVAASDSTSTMAVMEAALRHSPRLASSPWLILQTRSNRRSFKRRTYSTRLRNPYPFPGVTDPTPYQIFHLMPDASPSDVKQRYYELVRLYHPDSAESRTREPDASRRHAQFSAITRAYTRLQKRSGGELGLDADVAEGVVSPWTRAPSMHQRRYDEPRFVDDRWKDRFLWGILGFSFVTIAAQTLVIRRRRFQDVADSLHAGEPVPIRWSSPAASTGSDEDLLKLKRPKQ</sequence>
<dbReference type="OrthoDB" id="3231855at2759"/>
<gene>
    <name evidence="5" type="ORF">A7U60_g684</name>
</gene>
<feature type="domain" description="Smr" evidence="4">
    <location>
        <begin position="153"/>
        <end position="229"/>
    </location>
</feature>
<keyword evidence="2" id="KW-1133">Transmembrane helix</keyword>
<dbReference type="Gene3D" id="1.10.287.110">
    <property type="entry name" value="DnaJ domain"/>
    <property type="match status" value="1"/>
</dbReference>
<dbReference type="SUPFAM" id="SSF160443">
    <property type="entry name" value="SMR domain-like"/>
    <property type="match status" value="1"/>
</dbReference>
<dbReference type="PANTHER" id="PTHR47417">
    <property type="entry name" value="SMR DOMAIN-CONTAINING PROTEIN YPL199C"/>
    <property type="match status" value="1"/>
</dbReference>
<dbReference type="SUPFAM" id="SSF46565">
    <property type="entry name" value="Chaperone J-domain"/>
    <property type="match status" value="1"/>
</dbReference>
<evidence type="ECO:0000313" key="5">
    <source>
        <dbReference type="EMBL" id="OCB92001.1"/>
    </source>
</evidence>
<dbReference type="Gene3D" id="3.30.1370.110">
    <property type="match status" value="1"/>
</dbReference>
<keyword evidence="2" id="KW-0812">Transmembrane</keyword>
<evidence type="ECO:0000259" key="3">
    <source>
        <dbReference type="PROSITE" id="PS50076"/>
    </source>
</evidence>
<dbReference type="SMART" id="SM01162">
    <property type="entry name" value="DUF1771"/>
    <property type="match status" value="1"/>
</dbReference>
<dbReference type="InterPro" id="IPR036869">
    <property type="entry name" value="J_dom_sf"/>
</dbReference>
<feature type="region of interest" description="Disordered" evidence="1">
    <location>
        <begin position="103"/>
        <end position="124"/>
    </location>
</feature>
<proteinExistence type="predicted"/>
<organism evidence="5 6">
    <name type="scientific">Sanghuangporus baumii</name>
    <name type="common">Phellinus baumii</name>
    <dbReference type="NCBI Taxonomy" id="108892"/>
    <lineage>
        <taxon>Eukaryota</taxon>
        <taxon>Fungi</taxon>
        <taxon>Dikarya</taxon>
        <taxon>Basidiomycota</taxon>
        <taxon>Agaricomycotina</taxon>
        <taxon>Agaricomycetes</taxon>
        <taxon>Hymenochaetales</taxon>
        <taxon>Hymenochaetaceae</taxon>
        <taxon>Sanghuangporus</taxon>
    </lineage>
</organism>
<dbReference type="PANTHER" id="PTHR47417:SF1">
    <property type="entry name" value="SMR DOMAIN-CONTAINING PROTEIN YPL199C"/>
    <property type="match status" value="1"/>
</dbReference>
<dbReference type="InterPro" id="IPR002625">
    <property type="entry name" value="Smr_dom"/>
</dbReference>
<dbReference type="InterPro" id="IPR013899">
    <property type="entry name" value="DUF1771"/>
</dbReference>
<dbReference type="Pfam" id="PF08590">
    <property type="entry name" value="DUF1771"/>
    <property type="match status" value="1"/>
</dbReference>
<dbReference type="Pfam" id="PF00226">
    <property type="entry name" value="DnaJ"/>
    <property type="match status" value="1"/>
</dbReference>
<dbReference type="Pfam" id="PF01713">
    <property type="entry name" value="Smr"/>
    <property type="match status" value="1"/>
</dbReference>
<evidence type="ECO:0000256" key="1">
    <source>
        <dbReference type="SAM" id="MobiDB-lite"/>
    </source>
</evidence>
<feature type="domain" description="J" evidence="3">
    <location>
        <begin position="330"/>
        <end position="425"/>
    </location>
</feature>
<dbReference type="SMART" id="SM00463">
    <property type="entry name" value="SMR"/>
    <property type="match status" value="1"/>
</dbReference>
<dbReference type="InterPro" id="IPR053020">
    <property type="entry name" value="Smr_domain_protein"/>
</dbReference>